<reference evidence="2 3" key="1">
    <citation type="journal article" date="2018" name="Mol. Biol. Evol.">
        <title>Analysis of the draft genome of the red seaweed Gracilariopsis chorda provides insights into genome size evolution in Rhodophyta.</title>
        <authorList>
            <person name="Lee J."/>
            <person name="Yang E.C."/>
            <person name="Graf L."/>
            <person name="Yang J.H."/>
            <person name="Qiu H."/>
            <person name="Zel Zion U."/>
            <person name="Chan C.X."/>
            <person name="Stephens T.G."/>
            <person name="Weber A.P.M."/>
            <person name="Boo G.H."/>
            <person name="Boo S.M."/>
            <person name="Kim K.M."/>
            <person name="Shin Y."/>
            <person name="Jung M."/>
            <person name="Lee S.J."/>
            <person name="Yim H.S."/>
            <person name="Lee J.H."/>
            <person name="Bhattacharya D."/>
            <person name="Yoon H.S."/>
        </authorList>
    </citation>
    <scope>NUCLEOTIDE SEQUENCE [LARGE SCALE GENOMIC DNA]</scope>
    <source>
        <strain evidence="2 3">SKKU-2015</strain>
        <tissue evidence="2">Whole body</tissue>
    </source>
</reference>
<keyword evidence="3" id="KW-1185">Reference proteome</keyword>
<feature type="compositionally biased region" description="Basic and acidic residues" evidence="1">
    <location>
        <begin position="21"/>
        <end position="30"/>
    </location>
</feature>
<evidence type="ECO:0000313" key="3">
    <source>
        <dbReference type="Proteomes" id="UP000247409"/>
    </source>
</evidence>
<dbReference type="EMBL" id="NBIV01000087">
    <property type="protein sequence ID" value="PXF44576.1"/>
    <property type="molecule type" value="Genomic_DNA"/>
</dbReference>
<sequence length="67" mass="7537">MLTQETANVIRDSMHQRGPPKTRELNHKDAEMSIGVLTEAKMPLDLMFGVLPQHIELDGTKVKDIPI</sequence>
<gene>
    <name evidence="2" type="ORF">BWQ96_05653</name>
</gene>
<evidence type="ECO:0000313" key="2">
    <source>
        <dbReference type="EMBL" id="PXF44576.1"/>
    </source>
</evidence>
<dbReference type="Proteomes" id="UP000247409">
    <property type="component" value="Unassembled WGS sequence"/>
</dbReference>
<name>A0A2V3IR31_9FLOR</name>
<evidence type="ECO:0000256" key="1">
    <source>
        <dbReference type="SAM" id="MobiDB-lite"/>
    </source>
</evidence>
<proteinExistence type="predicted"/>
<dbReference type="AlphaFoldDB" id="A0A2V3IR31"/>
<protein>
    <submittedName>
        <fullName evidence="2">Uncharacterized protein</fullName>
    </submittedName>
</protein>
<organism evidence="2 3">
    <name type="scientific">Gracilariopsis chorda</name>
    <dbReference type="NCBI Taxonomy" id="448386"/>
    <lineage>
        <taxon>Eukaryota</taxon>
        <taxon>Rhodophyta</taxon>
        <taxon>Florideophyceae</taxon>
        <taxon>Rhodymeniophycidae</taxon>
        <taxon>Gracilariales</taxon>
        <taxon>Gracilariaceae</taxon>
        <taxon>Gracilariopsis</taxon>
    </lineage>
</organism>
<accession>A0A2V3IR31</accession>
<feature type="region of interest" description="Disordered" evidence="1">
    <location>
        <begin position="1"/>
        <end position="30"/>
    </location>
</feature>
<comment type="caution">
    <text evidence="2">The sequence shown here is derived from an EMBL/GenBank/DDBJ whole genome shotgun (WGS) entry which is preliminary data.</text>
</comment>